<dbReference type="InterPro" id="IPR039927">
    <property type="entry name" value="Ribosomal_mL43"/>
</dbReference>
<reference evidence="9 10" key="1">
    <citation type="submission" date="2016-01" db="EMBL/GenBank/DDBJ databases">
        <title>Genome sequence of the yeast Holleya sinecauda.</title>
        <authorList>
            <person name="Dietrich F.S."/>
        </authorList>
    </citation>
    <scope>NUCLEOTIDE SEQUENCE [LARGE SCALE GENOMIC DNA]</scope>
    <source>
        <strain evidence="9 10">ATCC 58844</strain>
    </source>
</reference>
<evidence type="ECO:0000256" key="2">
    <source>
        <dbReference type="ARBA" id="ARBA00006073"/>
    </source>
</evidence>
<evidence type="ECO:0000256" key="1">
    <source>
        <dbReference type="ARBA" id="ARBA00004173"/>
    </source>
</evidence>
<dbReference type="GO" id="GO:0003735">
    <property type="term" value="F:structural constituent of ribosome"/>
    <property type="evidence" value="ECO:0007669"/>
    <property type="project" value="InterPro"/>
</dbReference>
<evidence type="ECO:0000256" key="5">
    <source>
        <dbReference type="ARBA" id="ARBA00023274"/>
    </source>
</evidence>
<feature type="domain" description="Ribosomal protein/NADH dehydrogenase" evidence="8">
    <location>
        <begin position="32"/>
        <end position="105"/>
    </location>
</feature>
<dbReference type="Proteomes" id="UP000243052">
    <property type="component" value="Chromosome ii"/>
</dbReference>
<dbReference type="PANTHER" id="PTHR21396">
    <property type="entry name" value="39S RIBOSOMAL PROTEIN L43"/>
    <property type="match status" value="1"/>
</dbReference>
<dbReference type="SUPFAM" id="SSF52833">
    <property type="entry name" value="Thioredoxin-like"/>
    <property type="match status" value="1"/>
</dbReference>
<dbReference type="PANTHER" id="PTHR21396:SF2">
    <property type="entry name" value="LARGE RIBOSOMAL SUBUNIT PROTEIN ML43"/>
    <property type="match status" value="1"/>
</dbReference>
<organism evidence="9 10">
    <name type="scientific">Eremothecium sinecaudum</name>
    <dbReference type="NCBI Taxonomy" id="45286"/>
    <lineage>
        <taxon>Eukaryota</taxon>
        <taxon>Fungi</taxon>
        <taxon>Dikarya</taxon>
        <taxon>Ascomycota</taxon>
        <taxon>Saccharomycotina</taxon>
        <taxon>Saccharomycetes</taxon>
        <taxon>Saccharomycetales</taxon>
        <taxon>Saccharomycetaceae</taxon>
        <taxon>Eremothecium</taxon>
    </lineage>
</organism>
<proteinExistence type="inferred from homology"/>
<dbReference type="GO" id="GO:0032543">
    <property type="term" value="P:mitochondrial translation"/>
    <property type="evidence" value="ECO:0007669"/>
    <property type="project" value="InterPro"/>
</dbReference>
<evidence type="ECO:0000256" key="7">
    <source>
        <dbReference type="ARBA" id="ARBA00075061"/>
    </source>
</evidence>
<accession>A0A109UWI4</accession>
<keyword evidence="10" id="KW-1185">Reference proteome</keyword>
<dbReference type="Gene3D" id="3.40.30.10">
    <property type="entry name" value="Glutaredoxin"/>
    <property type="match status" value="1"/>
</dbReference>
<dbReference type="SMART" id="SM00916">
    <property type="entry name" value="L51_S25_CI-B8"/>
    <property type="match status" value="1"/>
</dbReference>
<evidence type="ECO:0000313" key="9">
    <source>
        <dbReference type="EMBL" id="AMD18815.1"/>
    </source>
</evidence>
<evidence type="ECO:0000313" key="10">
    <source>
        <dbReference type="Proteomes" id="UP000243052"/>
    </source>
</evidence>
<evidence type="ECO:0000256" key="4">
    <source>
        <dbReference type="ARBA" id="ARBA00023128"/>
    </source>
</evidence>
<keyword evidence="5" id="KW-0687">Ribonucleoprotein</keyword>
<comment type="similarity">
    <text evidence="2">Belongs to the mitochondrion-specific ribosomal protein mL43 family.</text>
</comment>
<gene>
    <name evidence="9" type="ORF">AW171_hschr2336</name>
</gene>
<dbReference type="RefSeq" id="XP_017985811.1">
    <property type="nucleotide sequence ID" value="XM_018130093.1"/>
</dbReference>
<dbReference type="FunFam" id="3.40.30.10:FF:000173">
    <property type="entry name" value="Mitochondrial 54S ribosomal protein"/>
    <property type="match status" value="1"/>
</dbReference>
<dbReference type="InterPro" id="IPR007741">
    <property type="entry name" value="Ribosomal_mL43/mS25/NADH_DH"/>
</dbReference>
<dbReference type="AlphaFoldDB" id="A0A109UWI4"/>
<dbReference type="STRING" id="45286.A0A109UWI4"/>
<name>A0A109UWI4_9SACH</name>
<evidence type="ECO:0000259" key="8">
    <source>
        <dbReference type="SMART" id="SM00916"/>
    </source>
</evidence>
<protein>
    <recommendedName>
        <fullName evidence="6">Large ribosomal subunit protein mL43</fullName>
    </recommendedName>
    <alternativeName>
        <fullName evidence="7">54S ribosomal protein L51, mitochondrial</fullName>
    </alternativeName>
</protein>
<keyword evidence="4" id="KW-0496">Mitochondrion</keyword>
<sequence length="142" mass="16485">MVVKVLKQYSVGRNGLGAFLFPCKKITFQYCNWGGSSQGMRDFLTSKRLTKWAERYPEIQFEVVKKSGHPVIKGFYTNGRDKAICVRNLNIDNIENKLHLIRDSSGEQLRHRVTNDFVDSMNNSVRGIWSPMHVDRSLRHRI</sequence>
<dbReference type="Pfam" id="PF05047">
    <property type="entry name" value="L51_S25_CI-B8"/>
    <property type="match status" value="1"/>
</dbReference>
<evidence type="ECO:0000256" key="6">
    <source>
        <dbReference type="ARBA" id="ARBA00035188"/>
    </source>
</evidence>
<dbReference type="EMBL" id="CP014242">
    <property type="protein sequence ID" value="AMD18815.1"/>
    <property type="molecule type" value="Genomic_DNA"/>
</dbReference>
<dbReference type="GeneID" id="28721989"/>
<evidence type="ECO:0000256" key="3">
    <source>
        <dbReference type="ARBA" id="ARBA00022980"/>
    </source>
</evidence>
<dbReference type="OrthoDB" id="88at2759"/>
<comment type="subcellular location">
    <subcellularLocation>
        <location evidence="1">Mitochondrion</location>
    </subcellularLocation>
</comment>
<dbReference type="InterPro" id="IPR036249">
    <property type="entry name" value="Thioredoxin-like_sf"/>
</dbReference>
<keyword evidence="3" id="KW-0689">Ribosomal protein</keyword>
<dbReference type="GO" id="GO:0005762">
    <property type="term" value="C:mitochondrial large ribosomal subunit"/>
    <property type="evidence" value="ECO:0007669"/>
    <property type="project" value="TreeGrafter"/>
</dbReference>